<organism evidence="2 3">
    <name type="scientific">Bradyrhizobium cytisi</name>
    <dbReference type="NCBI Taxonomy" id="515489"/>
    <lineage>
        <taxon>Bacteria</taxon>
        <taxon>Pseudomonadati</taxon>
        <taxon>Pseudomonadota</taxon>
        <taxon>Alphaproteobacteria</taxon>
        <taxon>Hyphomicrobiales</taxon>
        <taxon>Nitrobacteraceae</taxon>
        <taxon>Bradyrhizobium</taxon>
    </lineage>
</organism>
<dbReference type="Proteomes" id="UP000324853">
    <property type="component" value="Unassembled WGS sequence"/>
</dbReference>
<proteinExistence type="predicted"/>
<evidence type="ECO:0000259" key="1">
    <source>
        <dbReference type="Pfam" id="PF21834"/>
    </source>
</evidence>
<reference evidence="2 3" key="1">
    <citation type="submission" date="2019-08" db="EMBL/GenBank/DDBJ databases">
        <title>Bradyrhizobium hipponensis sp. nov., a rhizobium isolated from a Lupinus angustifolius root nodule in Tunisia.</title>
        <authorList>
            <person name="Off K."/>
            <person name="Rejili M."/>
            <person name="Mars M."/>
            <person name="Brachmann A."/>
            <person name="Marin M."/>
        </authorList>
    </citation>
    <scope>NUCLEOTIDE SEQUENCE [LARGE SCALE GENOMIC DNA]</scope>
    <source>
        <strain evidence="2 3">CTAW11</strain>
    </source>
</reference>
<dbReference type="Pfam" id="PF21834">
    <property type="entry name" value="DUF6894"/>
    <property type="match status" value="1"/>
</dbReference>
<dbReference type="EMBL" id="VSSR01000028">
    <property type="protein sequence ID" value="TYL83508.1"/>
    <property type="molecule type" value="Genomic_DNA"/>
</dbReference>
<protein>
    <recommendedName>
        <fullName evidence="1">DUF6894 domain-containing protein</fullName>
    </recommendedName>
</protein>
<dbReference type="OrthoDB" id="8138475at2"/>
<dbReference type="AlphaFoldDB" id="A0A5S4WN27"/>
<sequence length="71" mass="7943">MPKFHFKLVDTHIVSDHGVHDLPDEIAAQVEALRLVRSLRETRPELVGRNCSISVVDERGKGVCIIPVDDI</sequence>
<dbReference type="RefSeq" id="WP_148752360.1">
    <property type="nucleotide sequence ID" value="NZ_VSSR01000028.1"/>
</dbReference>
<comment type="caution">
    <text evidence="2">The sequence shown here is derived from an EMBL/GenBank/DDBJ whole genome shotgun (WGS) entry which is preliminary data.</text>
</comment>
<dbReference type="InterPro" id="IPR054189">
    <property type="entry name" value="DUF6894"/>
</dbReference>
<keyword evidence="3" id="KW-1185">Reference proteome</keyword>
<name>A0A5S4WN27_9BRAD</name>
<accession>A0A5S4WN27</accession>
<evidence type="ECO:0000313" key="2">
    <source>
        <dbReference type="EMBL" id="TYL83508.1"/>
    </source>
</evidence>
<gene>
    <name evidence="2" type="ORF">FXB38_18335</name>
</gene>
<feature type="domain" description="DUF6894" evidence="1">
    <location>
        <begin position="4"/>
        <end position="68"/>
    </location>
</feature>
<evidence type="ECO:0000313" key="3">
    <source>
        <dbReference type="Proteomes" id="UP000324853"/>
    </source>
</evidence>